<dbReference type="GO" id="GO:0005886">
    <property type="term" value="C:plasma membrane"/>
    <property type="evidence" value="ECO:0007669"/>
    <property type="project" value="TreeGrafter"/>
</dbReference>
<evidence type="ECO:0000256" key="9">
    <source>
        <dbReference type="ARBA" id="ARBA00023136"/>
    </source>
</evidence>
<dbReference type="GO" id="GO:0050660">
    <property type="term" value="F:flavin adenine dinucleotide binding"/>
    <property type="evidence" value="ECO:0007669"/>
    <property type="project" value="InterPro"/>
</dbReference>
<dbReference type="InterPro" id="IPR037099">
    <property type="entry name" value="Fum_R/Succ_DH_flav-like_C_sf"/>
</dbReference>
<evidence type="ECO:0000256" key="2">
    <source>
        <dbReference type="ARBA" id="ARBA00004170"/>
    </source>
</evidence>
<evidence type="ECO:0000313" key="14">
    <source>
        <dbReference type="Proteomes" id="UP000650524"/>
    </source>
</evidence>
<evidence type="ECO:0000256" key="5">
    <source>
        <dbReference type="ARBA" id="ARBA00022630"/>
    </source>
</evidence>
<keyword evidence="9" id="KW-0472">Membrane</keyword>
<organism evidence="13 14">
    <name type="scientific">Candidatus Desulfacyla euxinica</name>
    <dbReference type="NCBI Taxonomy" id="2841693"/>
    <lineage>
        <taxon>Bacteria</taxon>
        <taxon>Deltaproteobacteria</taxon>
        <taxon>Candidatus Desulfacyla</taxon>
    </lineage>
</organism>
<evidence type="ECO:0000256" key="4">
    <source>
        <dbReference type="ARBA" id="ARBA00022448"/>
    </source>
</evidence>
<dbReference type="Gene3D" id="1.20.58.100">
    <property type="entry name" value="Fumarate reductase/succinate dehydrogenase flavoprotein-like, C-terminal domain"/>
    <property type="match status" value="1"/>
</dbReference>
<evidence type="ECO:0000259" key="11">
    <source>
        <dbReference type="Pfam" id="PF00890"/>
    </source>
</evidence>
<dbReference type="Gene3D" id="3.90.700.10">
    <property type="entry name" value="Succinate dehydrogenase/fumarate reductase flavoprotein, catalytic domain"/>
    <property type="match status" value="1"/>
</dbReference>
<dbReference type="SUPFAM" id="SSF51905">
    <property type="entry name" value="FAD/NAD(P)-binding domain"/>
    <property type="match status" value="1"/>
</dbReference>
<dbReference type="Pfam" id="PF00890">
    <property type="entry name" value="FAD_binding_2"/>
    <property type="match status" value="1"/>
</dbReference>
<dbReference type="InterPro" id="IPR015939">
    <property type="entry name" value="Fum_Rdtase/Succ_DH_flav-like_C"/>
</dbReference>
<evidence type="ECO:0000256" key="8">
    <source>
        <dbReference type="ARBA" id="ARBA00023002"/>
    </source>
</evidence>
<name>A0A8J6T7E6_9DELT</name>
<dbReference type="Gene3D" id="3.50.50.60">
    <property type="entry name" value="FAD/NAD(P)-binding domain"/>
    <property type="match status" value="1"/>
</dbReference>
<dbReference type="PANTHER" id="PTHR11632">
    <property type="entry name" value="SUCCINATE DEHYDROGENASE 2 FLAVOPROTEIN SUBUNIT"/>
    <property type="match status" value="1"/>
</dbReference>
<keyword evidence="8" id="KW-0560">Oxidoreductase</keyword>
<dbReference type="InterPro" id="IPR027477">
    <property type="entry name" value="Succ_DH/fumarate_Rdtase_cat_sf"/>
</dbReference>
<dbReference type="PANTHER" id="PTHR11632:SF51">
    <property type="entry name" value="SUCCINATE DEHYDROGENASE [UBIQUINONE] FLAVOPROTEIN SUBUNIT, MITOCHONDRIAL"/>
    <property type="match status" value="1"/>
</dbReference>
<dbReference type="Pfam" id="PF02910">
    <property type="entry name" value="Succ_DH_flav_C"/>
    <property type="match status" value="1"/>
</dbReference>
<feature type="domain" description="FAD-dependent oxidoreductase 2 FAD-binding" evidence="11">
    <location>
        <begin position="14"/>
        <end position="410"/>
    </location>
</feature>
<keyword evidence="5" id="KW-0285">Flavoprotein</keyword>
<dbReference type="PIRSF" id="PIRSF000171">
    <property type="entry name" value="SDHA_APRA_LASPO"/>
    <property type="match status" value="1"/>
</dbReference>
<dbReference type="SUPFAM" id="SSF46977">
    <property type="entry name" value="Succinate dehydrogenase/fumarate reductase flavoprotein C-terminal domain"/>
    <property type="match status" value="1"/>
</dbReference>
<evidence type="ECO:0000259" key="12">
    <source>
        <dbReference type="Pfam" id="PF02910"/>
    </source>
</evidence>
<dbReference type="NCBIfam" id="TIGR01812">
    <property type="entry name" value="sdhA_frdA_Gneg"/>
    <property type="match status" value="1"/>
</dbReference>
<dbReference type="Proteomes" id="UP000650524">
    <property type="component" value="Unassembled WGS sequence"/>
</dbReference>
<dbReference type="InterPro" id="IPR036188">
    <property type="entry name" value="FAD/NAD-bd_sf"/>
</dbReference>
<dbReference type="GO" id="GO:0022900">
    <property type="term" value="P:electron transport chain"/>
    <property type="evidence" value="ECO:0007669"/>
    <property type="project" value="InterPro"/>
</dbReference>
<keyword evidence="7" id="KW-0249">Electron transport</keyword>
<comment type="cofactor">
    <cofactor evidence="1">
        <name>FAD</name>
        <dbReference type="ChEBI" id="CHEBI:57692"/>
    </cofactor>
</comment>
<evidence type="ECO:0000313" key="13">
    <source>
        <dbReference type="EMBL" id="MBC8177306.1"/>
    </source>
</evidence>
<proteinExistence type="inferred from homology"/>
<feature type="domain" description="Fumarate reductase/succinate dehydrogenase flavoprotein-like C-terminal" evidence="12">
    <location>
        <begin position="463"/>
        <end position="583"/>
    </location>
</feature>
<evidence type="ECO:0000256" key="7">
    <source>
        <dbReference type="ARBA" id="ARBA00022982"/>
    </source>
</evidence>
<dbReference type="FunFam" id="3.90.700.10:FF:000005">
    <property type="entry name" value="Succinate dehydrogenase flavoprotein subunit"/>
    <property type="match status" value="1"/>
</dbReference>
<dbReference type="GO" id="GO:0000104">
    <property type="term" value="F:succinate dehydrogenase activity"/>
    <property type="evidence" value="ECO:0007669"/>
    <property type="project" value="TreeGrafter"/>
</dbReference>
<keyword evidence="4" id="KW-0813">Transport</keyword>
<protein>
    <submittedName>
        <fullName evidence="13">FAD-binding protein</fullName>
    </submittedName>
</protein>
<dbReference type="AlphaFoldDB" id="A0A8J6T7E6"/>
<comment type="similarity">
    <text evidence="3">Belongs to the FAD-dependent oxidoreductase 2 family. FRD/SDH subfamily.</text>
</comment>
<evidence type="ECO:0000256" key="3">
    <source>
        <dbReference type="ARBA" id="ARBA00008040"/>
    </source>
</evidence>
<dbReference type="InterPro" id="IPR003953">
    <property type="entry name" value="FAD-dep_OxRdtase_2_FAD-bd"/>
</dbReference>
<sequence>MTSKFKISSTIHCDVLIVGAGGAGLRCAAEILEKRPGTNIVAVTKVAHPQKSHTQTAQGGMAAVDPQDPVDKPIYHMFDTWKGSDCSADQNIIRKIVESGWEQTVWMENHGMHLSRDENGRVSKRTFGGHTLNFGETSAFRCVFEADRTGKGIMDNVWGEALKGGTSFINQAIATELVFKGDNCVGAIIFRQKDGEFVAVLAKATVLATGGNGQVFKVTTNCRQNTGDGLAITIQAGLPVMDPEAIQFHPTGIVGPGILASETLRSVGGILRNKDLEPFMERYAPKMKELAPRDLVARAIETEIREGRGILNPDHDIEHVWIDLRHLSDYIHDVQIPEVSSFFRRFVNLDPKKDLCPVRPSNHYQMGGIPTNEFGEVQKSNDELIHGLFAVGECAAASFHGFNRLGTNSILELITMGKVAGEKGVASLGNERPELPKNAGDMTFSLFSKFMEQKGRDNPGQIREEMRMLMTEKVGVFRTEDGIGLAIEVLEELKERAGEATLSSKSLSMNQELIQRWELHNLLSVSTFIAHGALNRRESRGGHFREDFPERKDQFNYHTLAFMTEPGQVELGQRPIDMSIYEERQEHYEKFGMIERKY</sequence>
<evidence type="ECO:0000256" key="10">
    <source>
        <dbReference type="PIRSR" id="PIRSR000171-1"/>
    </source>
</evidence>
<dbReference type="GO" id="GO:0009061">
    <property type="term" value="P:anaerobic respiration"/>
    <property type="evidence" value="ECO:0007669"/>
    <property type="project" value="TreeGrafter"/>
</dbReference>
<dbReference type="EMBL" id="JACNJD010000200">
    <property type="protein sequence ID" value="MBC8177306.1"/>
    <property type="molecule type" value="Genomic_DNA"/>
</dbReference>
<comment type="subcellular location">
    <subcellularLocation>
        <location evidence="2">Membrane</location>
        <topology evidence="2">Peripheral membrane protein</topology>
    </subcellularLocation>
</comment>
<accession>A0A8J6T7E6</accession>
<evidence type="ECO:0000256" key="1">
    <source>
        <dbReference type="ARBA" id="ARBA00001974"/>
    </source>
</evidence>
<feature type="active site" description="Proton acceptor" evidence="10">
    <location>
        <position position="293"/>
    </location>
</feature>
<reference evidence="13 14" key="1">
    <citation type="submission" date="2020-08" db="EMBL/GenBank/DDBJ databases">
        <title>Bridging the membrane lipid divide: bacteria of the FCB group superphylum have the potential to synthesize archaeal ether lipids.</title>
        <authorList>
            <person name="Villanueva L."/>
            <person name="Von Meijenfeldt F.A.B."/>
            <person name="Westbye A.B."/>
            <person name="Yadav S."/>
            <person name="Hopmans E.C."/>
            <person name="Dutilh B.E."/>
            <person name="Sinninghe Damste J.S."/>
        </authorList>
    </citation>
    <scope>NUCLEOTIDE SEQUENCE [LARGE SCALE GENOMIC DNA]</scope>
    <source>
        <strain evidence="13">NIOZ-UU27</strain>
    </source>
</reference>
<dbReference type="InterPro" id="IPR030664">
    <property type="entry name" value="SdhA/FrdA/AprA"/>
</dbReference>
<gene>
    <name evidence="13" type="ORF">H8E19_07850</name>
</gene>
<evidence type="ECO:0000256" key="6">
    <source>
        <dbReference type="ARBA" id="ARBA00022827"/>
    </source>
</evidence>
<dbReference type="SUPFAM" id="SSF56425">
    <property type="entry name" value="Succinate dehydrogenase/fumarate reductase flavoprotein, catalytic domain"/>
    <property type="match status" value="1"/>
</dbReference>
<keyword evidence="6" id="KW-0274">FAD</keyword>
<dbReference type="GO" id="GO:0009055">
    <property type="term" value="F:electron transfer activity"/>
    <property type="evidence" value="ECO:0007669"/>
    <property type="project" value="TreeGrafter"/>
</dbReference>
<comment type="caution">
    <text evidence="13">The sequence shown here is derived from an EMBL/GenBank/DDBJ whole genome shotgun (WGS) entry which is preliminary data.</text>
</comment>
<dbReference type="InterPro" id="IPR014006">
    <property type="entry name" value="Succ_Dhase_FrdA_Gneg"/>
</dbReference>